<dbReference type="RefSeq" id="XP_051073403.1">
    <property type="nucleotide sequence ID" value="XM_051212889.1"/>
</dbReference>
<organism evidence="14 15">
    <name type="scientific">Schistosoma haematobium</name>
    <name type="common">Blood fluke</name>
    <dbReference type="NCBI Taxonomy" id="6185"/>
    <lineage>
        <taxon>Eukaryota</taxon>
        <taxon>Metazoa</taxon>
        <taxon>Spiralia</taxon>
        <taxon>Lophotrochozoa</taxon>
        <taxon>Platyhelminthes</taxon>
        <taxon>Trematoda</taxon>
        <taxon>Digenea</taxon>
        <taxon>Strigeidida</taxon>
        <taxon>Schistosomatoidea</taxon>
        <taxon>Schistosomatidae</taxon>
        <taxon>Schistosoma</taxon>
    </lineage>
</organism>
<evidence type="ECO:0000259" key="13">
    <source>
        <dbReference type="PROSITE" id="PS51843"/>
    </source>
</evidence>
<evidence type="ECO:0000256" key="7">
    <source>
        <dbReference type="ARBA" id="ARBA00023163"/>
    </source>
</evidence>
<dbReference type="CDD" id="cd06956">
    <property type="entry name" value="NR_DBD_RXR"/>
    <property type="match status" value="1"/>
</dbReference>
<evidence type="ECO:0000256" key="9">
    <source>
        <dbReference type="ARBA" id="ARBA00023242"/>
    </source>
</evidence>
<dbReference type="AlphaFoldDB" id="A0A922LUJ5"/>
<dbReference type="Gene3D" id="1.10.565.10">
    <property type="entry name" value="Retinoid X Receptor"/>
    <property type="match status" value="1"/>
</dbReference>
<feature type="domain" description="Nuclear receptor" evidence="12">
    <location>
        <begin position="268"/>
        <end position="343"/>
    </location>
</feature>
<dbReference type="EMBL" id="AMPZ03000001">
    <property type="protein sequence ID" value="KAH9594254.1"/>
    <property type="molecule type" value="Genomic_DNA"/>
</dbReference>
<dbReference type="InterPro" id="IPR000536">
    <property type="entry name" value="Nucl_hrmn_rcpt_lig-bd"/>
</dbReference>
<keyword evidence="9 10" id="KW-0539">Nucleus</keyword>
<keyword evidence="5 10" id="KW-0805">Transcription regulation</keyword>
<dbReference type="SUPFAM" id="SSF57716">
    <property type="entry name" value="Glucocorticoid receptor-like (DNA-binding domain)"/>
    <property type="match status" value="1"/>
</dbReference>
<keyword evidence="3 10" id="KW-0863">Zinc-finger</keyword>
<comment type="subcellular location">
    <subcellularLocation>
        <location evidence="1 10">Nucleus</location>
    </subcellularLocation>
</comment>
<dbReference type="PRINTS" id="PR00398">
    <property type="entry name" value="STRDHORMONER"/>
</dbReference>
<dbReference type="GO" id="GO:0005634">
    <property type="term" value="C:nucleus"/>
    <property type="evidence" value="ECO:0007669"/>
    <property type="project" value="UniProtKB-SubCell"/>
</dbReference>
<dbReference type="Pfam" id="PF00105">
    <property type="entry name" value="zf-C4"/>
    <property type="match status" value="1"/>
</dbReference>
<comment type="caution">
    <text evidence="14">The sequence shown here is derived from an EMBL/GenBank/DDBJ whole genome shotgun (WGS) entry which is preliminary data.</text>
</comment>
<dbReference type="Pfam" id="PF00104">
    <property type="entry name" value="Hormone_recep"/>
    <property type="match status" value="1"/>
</dbReference>
<feature type="region of interest" description="Disordered" evidence="11">
    <location>
        <begin position="339"/>
        <end position="398"/>
    </location>
</feature>
<dbReference type="Proteomes" id="UP000471633">
    <property type="component" value="Unassembled WGS sequence"/>
</dbReference>
<accession>A0A922LUJ5</accession>
<evidence type="ECO:0008006" key="16">
    <source>
        <dbReference type="Google" id="ProtNLM"/>
    </source>
</evidence>
<dbReference type="SUPFAM" id="SSF48508">
    <property type="entry name" value="Nuclear receptor ligand-binding domain"/>
    <property type="match status" value="1"/>
</dbReference>
<protein>
    <recommendedName>
        <fullName evidence="16">Retinoic acid receptor RXR</fullName>
    </recommendedName>
</protein>
<dbReference type="InterPro" id="IPR050274">
    <property type="entry name" value="Nuclear_hormone_rcpt_NR2"/>
</dbReference>
<dbReference type="PRINTS" id="PR00545">
    <property type="entry name" value="RETINOIDXR"/>
</dbReference>
<keyword evidence="6 10" id="KW-0238">DNA-binding</keyword>
<dbReference type="GO" id="GO:0008270">
    <property type="term" value="F:zinc ion binding"/>
    <property type="evidence" value="ECO:0007669"/>
    <property type="project" value="UniProtKB-KW"/>
</dbReference>
<evidence type="ECO:0000259" key="12">
    <source>
        <dbReference type="PROSITE" id="PS51030"/>
    </source>
</evidence>
<comment type="similarity">
    <text evidence="10">Belongs to the nuclear hormone receptor family.</text>
</comment>
<evidence type="ECO:0000256" key="1">
    <source>
        <dbReference type="ARBA" id="ARBA00004123"/>
    </source>
</evidence>
<dbReference type="PROSITE" id="PS00031">
    <property type="entry name" value="NUCLEAR_REC_DBD_1"/>
    <property type="match status" value="1"/>
</dbReference>
<dbReference type="PROSITE" id="PS51030">
    <property type="entry name" value="NUCLEAR_REC_DBD_2"/>
    <property type="match status" value="1"/>
</dbReference>
<evidence type="ECO:0000256" key="11">
    <source>
        <dbReference type="SAM" id="MobiDB-lite"/>
    </source>
</evidence>
<dbReference type="InterPro" id="IPR035500">
    <property type="entry name" value="NHR-like_dom_sf"/>
</dbReference>
<dbReference type="InterPro" id="IPR013088">
    <property type="entry name" value="Znf_NHR/GATA"/>
</dbReference>
<reference evidence="14" key="4">
    <citation type="journal article" date="2022" name="PLoS Pathog.">
        <title>Chromosome-level genome of Schistosoma haematobium underpins genome-wide explorations of molecular variation.</title>
        <authorList>
            <person name="Stroehlein A.J."/>
            <person name="Korhonen P.K."/>
            <person name="Lee V.V."/>
            <person name="Ralph S.A."/>
            <person name="Mentink-Kane M."/>
            <person name="You H."/>
            <person name="McManus D.P."/>
            <person name="Tchuente L.T."/>
            <person name="Stothard J.R."/>
            <person name="Kaur P."/>
            <person name="Dudchenko O."/>
            <person name="Aiden E.L."/>
            <person name="Yang B."/>
            <person name="Yang H."/>
            <person name="Emery A.M."/>
            <person name="Webster B.L."/>
            <person name="Brindley P.J."/>
            <person name="Rollinson D."/>
            <person name="Chang B.C.H."/>
            <person name="Gasser R.B."/>
            <person name="Young N.D."/>
        </authorList>
    </citation>
    <scope>NUCLEOTIDE SEQUENCE</scope>
</reference>
<keyword evidence="7 10" id="KW-0804">Transcription</keyword>
<evidence type="ECO:0000313" key="14">
    <source>
        <dbReference type="EMBL" id="KAH9594254.1"/>
    </source>
</evidence>
<dbReference type="InterPro" id="IPR001723">
    <property type="entry name" value="Nuclear_hrmn_rcpt"/>
</dbReference>
<feature type="compositionally biased region" description="Polar residues" evidence="11">
    <location>
        <begin position="373"/>
        <end position="392"/>
    </location>
</feature>
<dbReference type="CTD" id="24589505"/>
<sequence length="743" mass="82765">MIMSVFANHDAIHMNHGVSDESVLYTHSYLIPPLNQLENDILKSDPDILTCVQSNRSHSPSQQIYDMLDSTVLSDNPIQTITNSSCKSQISLKSSSCDTSNANLNVDIKPSFIYTDHPQIINQSFLTDLHNHTDIRTVTSDTNLNLCPIADSINSTHLQEFVYNTPQKFPHMLPPDTHQHTVYPDNVVSEPFTSLLASGSSNETSTSYLPQVTKVETNSLTVSQSPTLLFVDPNKTKPESRECFLEQIPSELASQSSSATSVNTTNLNPICVICGDKASGKHYGVISCEGCKGFFKRTVRKQLVYVCRESGQCPVDRRKRTRCQHCRFEQCLAKGMKKEAVQEERHRQPSSNPVPSIPKPPKSEKKGPGRRSAFSNKSADSVVTDQHPNINHDSPPSISMTITTTDCVQSNQVKSESSTTCIQSNDVLLSDETDLPNLTLRCLLSAELSMDPKLAVSERGEAIYEDIPGDDDTGLHPLTIICQSIEQQLPRIVNWARQLPVFSSAYLSFDDQFCLIKAAWPELVLISSAYHSTVIRDGLLLSIGRHLGREVAKSHGLGPLVDRILHELVARFRDLSLQRTELALLRAIILFNPDANGLSSRHRVEAVREQLYSALHSYCTTNQPQDTSRFTKLLLRLPPLRSIAYKCLEHLVFVKLAAEDPTSCRLINLVEHGVWPIQEKSFELATLPSDSASTDSVPSQITMVPTPQYIQHQDDNSLPTSSHTDLSYTHTLPNFHTVQNYPF</sequence>
<dbReference type="GO" id="GO:0043565">
    <property type="term" value="F:sequence-specific DNA binding"/>
    <property type="evidence" value="ECO:0007669"/>
    <property type="project" value="InterPro"/>
</dbReference>
<evidence type="ECO:0000256" key="6">
    <source>
        <dbReference type="ARBA" id="ARBA00023125"/>
    </source>
</evidence>
<evidence type="ECO:0000256" key="4">
    <source>
        <dbReference type="ARBA" id="ARBA00022833"/>
    </source>
</evidence>
<dbReference type="InterPro" id="IPR001628">
    <property type="entry name" value="Znf_hrmn_rcpt"/>
</dbReference>
<reference evidence="14" key="1">
    <citation type="journal article" date="2012" name="Nat. Genet.">
        <title>Whole-genome sequence of Schistosoma haematobium.</title>
        <authorList>
            <person name="Young N.D."/>
            <person name="Jex A.R."/>
            <person name="Li B."/>
            <person name="Liu S."/>
            <person name="Yang L."/>
            <person name="Xiong Z."/>
            <person name="Li Y."/>
            <person name="Cantacessi C."/>
            <person name="Hall R.S."/>
            <person name="Xu X."/>
            <person name="Chen F."/>
            <person name="Wu X."/>
            <person name="Zerlotini A."/>
            <person name="Oliveira G."/>
            <person name="Hofmann A."/>
            <person name="Zhang G."/>
            <person name="Fang X."/>
            <person name="Kang Y."/>
            <person name="Campbell B.E."/>
            <person name="Loukas A."/>
            <person name="Ranganathan S."/>
            <person name="Rollinson D."/>
            <person name="Rinaldi G."/>
            <person name="Brindley P.J."/>
            <person name="Yang H."/>
            <person name="Wang J."/>
            <person name="Wang J."/>
            <person name="Gasser R.B."/>
        </authorList>
    </citation>
    <scope>NUCLEOTIDE SEQUENCE</scope>
</reference>
<reference evidence="14" key="3">
    <citation type="submission" date="2021-06" db="EMBL/GenBank/DDBJ databases">
        <title>Chromosome-level genome assembly for S. haematobium.</title>
        <authorList>
            <person name="Stroehlein A.J."/>
        </authorList>
    </citation>
    <scope>NUCLEOTIDE SEQUENCE</scope>
</reference>
<evidence type="ECO:0000256" key="10">
    <source>
        <dbReference type="RuleBase" id="RU004334"/>
    </source>
</evidence>
<dbReference type="SMART" id="SM00399">
    <property type="entry name" value="ZnF_C4"/>
    <property type="match status" value="1"/>
</dbReference>
<evidence type="ECO:0000313" key="15">
    <source>
        <dbReference type="Proteomes" id="UP000471633"/>
    </source>
</evidence>
<proteinExistence type="inferred from homology"/>
<reference evidence="14" key="2">
    <citation type="journal article" date="2019" name="Gigascience">
        <title>High-quality Schistosoma haematobium genome achieved by single-molecule and long-range sequencing.</title>
        <authorList>
            <person name="Stroehlein A.J."/>
            <person name="Korhonen P.K."/>
            <person name="Chong T.M."/>
            <person name="Lim Y.L."/>
            <person name="Chan K.G."/>
            <person name="Webster B."/>
            <person name="Rollinson D."/>
            <person name="Brindley P.J."/>
            <person name="Gasser R.B."/>
            <person name="Young N.D."/>
        </authorList>
    </citation>
    <scope>NUCLEOTIDE SEQUENCE</scope>
</reference>
<keyword evidence="15" id="KW-1185">Reference proteome</keyword>
<dbReference type="KEGG" id="shx:MS3_00004912"/>
<dbReference type="Gene3D" id="3.30.50.10">
    <property type="entry name" value="Erythroid Transcription Factor GATA-1, subunit A"/>
    <property type="match status" value="1"/>
</dbReference>
<feature type="domain" description="NR LBD" evidence="13">
    <location>
        <begin position="445"/>
        <end position="673"/>
    </location>
</feature>
<evidence type="ECO:0000256" key="8">
    <source>
        <dbReference type="ARBA" id="ARBA00023170"/>
    </source>
</evidence>
<evidence type="ECO:0000256" key="5">
    <source>
        <dbReference type="ARBA" id="ARBA00023015"/>
    </source>
</evidence>
<evidence type="ECO:0000256" key="3">
    <source>
        <dbReference type="ARBA" id="ARBA00022771"/>
    </source>
</evidence>
<dbReference type="GeneID" id="24589505"/>
<dbReference type="InterPro" id="IPR000003">
    <property type="entry name" value="Retinoid-X_rcpt/HNF4"/>
</dbReference>
<dbReference type="SMART" id="SM00430">
    <property type="entry name" value="HOLI"/>
    <property type="match status" value="1"/>
</dbReference>
<dbReference type="PROSITE" id="PS51843">
    <property type="entry name" value="NR_LBD"/>
    <property type="match status" value="1"/>
</dbReference>
<gene>
    <name evidence="14" type="ORF">MS3_00004912</name>
</gene>
<keyword evidence="8 10" id="KW-0675">Receptor</keyword>
<keyword evidence="4 10" id="KW-0862">Zinc</keyword>
<dbReference type="GO" id="GO:0003707">
    <property type="term" value="F:nuclear steroid receptor activity"/>
    <property type="evidence" value="ECO:0007669"/>
    <property type="project" value="InterPro"/>
</dbReference>
<name>A0A922LUJ5_SCHHA</name>
<dbReference type="PRINTS" id="PR00047">
    <property type="entry name" value="STROIDFINGER"/>
</dbReference>
<evidence type="ECO:0000256" key="2">
    <source>
        <dbReference type="ARBA" id="ARBA00022723"/>
    </source>
</evidence>
<dbReference type="PANTHER" id="PTHR24083">
    <property type="entry name" value="NUCLEAR HORMONE RECEPTOR"/>
    <property type="match status" value="1"/>
</dbReference>
<keyword evidence="2 10" id="KW-0479">Metal-binding</keyword>
<dbReference type="FunFam" id="3.30.50.10:FF:000006">
    <property type="entry name" value="Nuclear receptor subfamily 5 group A member"/>
    <property type="match status" value="1"/>
</dbReference>